<dbReference type="GO" id="GO:0005615">
    <property type="term" value="C:extracellular space"/>
    <property type="evidence" value="ECO:0007669"/>
    <property type="project" value="TreeGrafter"/>
</dbReference>
<dbReference type="Proteomes" id="UP000054047">
    <property type="component" value="Unassembled WGS sequence"/>
</dbReference>
<dbReference type="AlphaFoldDB" id="A0A0C2FMI7"/>
<evidence type="ECO:0000259" key="1">
    <source>
        <dbReference type="Pfam" id="PF01273"/>
    </source>
</evidence>
<dbReference type="InterPro" id="IPR017943">
    <property type="entry name" value="Bactericidal_perm-incr_a/b_dom"/>
</dbReference>
<dbReference type="OrthoDB" id="5857016at2759"/>
<keyword evidence="3" id="KW-1185">Reference proteome</keyword>
<protein>
    <recommendedName>
        <fullName evidence="1">Lipid-binding serum glycoprotein N-terminal domain-containing protein</fullName>
    </recommendedName>
</protein>
<reference evidence="2 3" key="1">
    <citation type="submission" date="2013-12" db="EMBL/GenBank/DDBJ databases">
        <title>Draft genome of the parsitic nematode Ancylostoma duodenale.</title>
        <authorList>
            <person name="Mitreva M."/>
        </authorList>
    </citation>
    <scope>NUCLEOTIDE SEQUENCE [LARGE SCALE GENOMIC DNA]</scope>
    <source>
        <strain evidence="2 3">Zhejiang</strain>
    </source>
</reference>
<dbReference type="InterPro" id="IPR032942">
    <property type="entry name" value="BPI/LBP/Plunc"/>
</dbReference>
<gene>
    <name evidence="2" type="ORF">ANCDUO_23868</name>
</gene>
<feature type="domain" description="Lipid-binding serum glycoprotein N-terminal" evidence="1">
    <location>
        <begin position="21"/>
        <end position="90"/>
    </location>
</feature>
<name>A0A0C2FMI7_9BILA</name>
<dbReference type="PANTHER" id="PTHR10504:SF145">
    <property type="entry name" value="PROTEIN CBG15266"/>
    <property type="match status" value="1"/>
</dbReference>
<dbReference type="SUPFAM" id="SSF55394">
    <property type="entry name" value="Bactericidal permeability-increasing protein, BPI"/>
    <property type="match status" value="1"/>
</dbReference>
<dbReference type="Pfam" id="PF01273">
    <property type="entry name" value="LBP_BPI_CETP"/>
    <property type="match status" value="1"/>
</dbReference>
<dbReference type="PANTHER" id="PTHR10504">
    <property type="entry name" value="BACTERICIDAL PERMEABILITY-INCREASING BPI PROTEIN-RELATED"/>
    <property type="match status" value="1"/>
</dbReference>
<proteinExistence type="predicted"/>
<evidence type="ECO:0000313" key="2">
    <source>
        <dbReference type="EMBL" id="KIH46081.1"/>
    </source>
</evidence>
<dbReference type="EMBL" id="KN770199">
    <property type="protein sequence ID" value="KIH46081.1"/>
    <property type="molecule type" value="Genomic_DNA"/>
</dbReference>
<dbReference type="Gene3D" id="3.15.10.10">
    <property type="entry name" value="Bactericidal permeability-increasing protein, domain 1"/>
    <property type="match status" value="1"/>
</dbReference>
<sequence length="178" mass="19561">MFTGMRTVRTSGWTNVLAADIRLNVSAKVVALDSRPQVSLGDCAVDVGHFDIEIGGGVLPWLVNLFRADISRAIKKTIHEQACDTARSILLNNFNDFLLSLPLHLPIGQNFYIDYAVEQNPNFTRLIDNRMSSNGPSGHNYSAPPTDSHVEAEASAEVVYGSQSCHPAKIDEWTGMLF</sequence>
<evidence type="ECO:0000313" key="3">
    <source>
        <dbReference type="Proteomes" id="UP000054047"/>
    </source>
</evidence>
<dbReference type="GO" id="GO:0008289">
    <property type="term" value="F:lipid binding"/>
    <property type="evidence" value="ECO:0007669"/>
    <property type="project" value="InterPro"/>
</dbReference>
<accession>A0A0C2FMI7</accession>
<organism evidence="2 3">
    <name type="scientific">Ancylostoma duodenale</name>
    <dbReference type="NCBI Taxonomy" id="51022"/>
    <lineage>
        <taxon>Eukaryota</taxon>
        <taxon>Metazoa</taxon>
        <taxon>Ecdysozoa</taxon>
        <taxon>Nematoda</taxon>
        <taxon>Chromadorea</taxon>
        <taxon>Rhabditida</taxon>
        <taxon>Rhabditina</taxon>
        <taxon>Rhabditomorpha</taxon>
        <taxon>Strongyloidea</taxon>
        <taxon>Ancylostomatidae</taxon>
        <taxon>Ancylostomatinae</taxon>
        <taxon>Ancylostoma</taxon>
    </lineage>
</organism>
<dbReference type="InterPro" id="IPR017942">
    <property type="entry name" value="Lipid-bd_serum_glycop_N"/>
</dbReference>